<dbReference type="PANTHER" id="PTHR39535:SF1">
    <property type="entry name" value="HTTM DOMAIN-CONTAINING PROTEIN"/>
    <property type="match status" value="1"/>
</dbReference>
<dbReference type="SMART" id="SM00752">
    <property type="entry name" value="HTTM"/>
    <property type="match status" value="1"/>
</dbReference>
<feature type="transmembrane region" description="Helical" evidence="5">
    <location>
        <begin position="597"/>
        <end position="615"/>
    </location>
</feature>
<accession>F4PL61</accession>
<dbReference type="AlphaFoldDB" id="F4PL61"/>
<name>F4PL61_CACFS</name>
<keyword evidence="2 5" id="KW-0812">Transmembrane</keyword>
<reference evidence="8" key="1">
    <citation type="journal article" date="2011" name="Genome Res.">
        <title>Phylogeny-wide analysis of social amoeba genomes highlights ancient origins for complex intercellular communication.</title>
        <authorList>
            <person name="Heidel A.J."/>
            <person name="Lawal H.M."/>
            <person name="Felder M."/>
            <person name="Schilde C."/>
            <person name="Helps N.R."/>
            <person name="Tunggal B."/>
            <person name="Rivero F."/>
            <person name="John U."/>
            <person name="Schleicher M."/>
            <person name="Eichinger L."/>
            <person name="Platzer M."/>
            <person name="Noegel A.A."/>
            <person name="Schaap P."/>
            <person name="Gloeckner G."/>
        </authorList>
    </citation>
    <scope>NUCLEOTIDE SEQUENCE [LARGE SCALE GENOMIC DNA]</scope>
    <source>
        <strain evidence="8">SH3</strain>
    </source>
</reference>
<dbReference type="RefSeq" id="XP_004361134.1">
    <property type="nucleotide sequence ID" value="XM_004361077.1"/>
</dbReference>
<gene>
    <name evidence="7" type="ORF">DFA_05415</name>
</gene>
<dbReference type="InterPro" id="IPR011020">
    <property type="entry name" value="HTTM-like"/>
</dbReference>
<feature type="transmembrane region" description="Helical" evidence="5">
    <location>
        <begin position="357"/>
        <end position="378"/>
    </location>
</feature>
<dbReference type="InterPro" id="IPR052964">
    <property type="entry name" value="Sporulation_signal_mat"/>
</dbReference>
<evidence type="ECO:0000313" key="8">
    <source>
        <dbReference type="Proteomes" id="UP000007797"/>
    </source>
</evidence>
<proteinExistence type="predicted"/>
<evidence type="ECO:0000256" key="4">
    <source>
        <dbReference type="ARBA" id="ARBA00023136"/>
    </source>
</evidence>
<dbReference type="OMA" id="NMQWRTY"/>
<protein>
    <recommendedName>
        <fullName evidence="6">HTTM-like domain-containing protein</fullName>
    </recommendedName>
</protein>
<feature type="transmembrane region" description="Helical" evidence="5">
    <location>
        <begin position="132"/>
        <end position="154"/>
    </location>
</feature>
<evidence type="ECO:0000256" key="2">
    <source>
        <dbReference type="ARBA" id="ARBA00022692"/>
    </source>
</evidence>
<keyword evidence="8" id="KW-1185">Reference proteome</keyword>
<comment type="subcellular location">
    <subcellularLocation>
        <location evidence="1">Endomembrane system</location>
        <topology evidence="1">Multi-pass membrane protein</topology>
    </subcellularLocation>
</comment>
<dbReference type="EMBL" id="GL883008">
    <property type="protein sequence ID" value="EGG23283.1"/>
    <property type="molecule type" value="Genomic_DNA"/>
</dbReference>
<evidence type="ECO:0000259" key="6">
    <source>
        <dbReference type="SMART" id="SM00752"/>
    </source>
</evidence>
<keyword evidence="4 5" id="KW-0472">Membrane</keyword>
<dbReference type="Proteomes" id="UP000007797">
    <property type="component" value="Unassembled WGS sequence"/>
</dbReference>
<evidence type="ECO:0000256" key="1">
    <source>
        <dbReference type="ARBA" id="ARBA00004127"/>
    </source>
</evidence>
<feature type="transmembrane region" description="Helical" evidence="5">
    <location>
        <begin position="298"/>
        <end position="321"/>
    </location>
</feature>
<sequence length="786" mass="91219">MCERRVVGRFFEKQKTFNFLTQHTNKRIGSISRYYLFLKQQIPSTFFSSLKVFSIYDSLLISMSFFKRKPSKEDLGETASFIDLENASAGNVTGSPTLGSVNGTSSGGGGKMNWAAADLFVQVLGVDLRSVAAFRVGISLLIVLDLYVRSLYLYDHYTDYGAVPTNTVIDANPYMWSFYFINSSIHFARVLFFINFVAGLCLMIGYKSRLSNFICYILMSSLHVRNPLVLNGGDDFFRLMVFWMMFLPTEAKFSIDSILNVEQINKRSNINHKSIGYSPVPQSNASTTFPVTDTTGSYYLSFGSMGVMLQFCFMYIFTALLKTGAEWRSEYSSVWYALNLDQFVTRTGLILREYIALGQFLTCFSYYFELYGYLLFFIPIRRLHGPLRTFGVLGFWCLHIGFGMCLELGFFMYIPGMAVLVFLPSWFWDKISSMVYTPARTSTIIYYDNSHAENGENLKKVLSIFKTMFLVQSTPLLPSQRPHQRVEDFNNNPVLDTPLSMMEDKIYNEMKVNNSWICVENGLTLERVYGYQAFVQLISLSPLLQIFTFFVRLGAFARLYLWITNRPLFVSGKSWNIFTKLYPTKPVSVSRKYWKELLCFLAIIFIFNWNCAGVYDYSVSENVRWIAPLFKIDQYWSMFSPYPSKDDGWLVYPGILVDGTEVDVFRPGQNVTYDKPELVSQMFPTQRWRKYLMNLESYYNKDKRIHYGRYLCREWNWYNRNPGSRQLKSFKIIYMVEMTPMFPIDHVIPQDPPAEPIELWSHNNKISNNNNINNNNNNNNNNNIII</sequence>
<dbReference type="GO" id="GO:0012505">
    <property type="term" value="C:endomembrane system"/>
    <property type="evidence" value="ECO:0007669"/>
    <property type="project" value="UniProtKB-SubCell"/>
</dbReference>
<feature type="domain" description="HTTM-like" evidence="6">
    <location>
        <begin position="123"/>
        <end position="427"/>
    </location>
</feature>
<organism evidence="7 8">
    <name type="scientific">Cavenderia fasciculata</name>
    <name type="common">Slime mold</name>
    <name type="synonym">Dictyostelium fasciculatum</name>
    <dbReference type="NCBI Taxonomy" id="261658"/>
    <lineage>
        <taxon>Eukaryota</taxon>
        <taxon>Amoebozoa</taxon>
        <taxon>Evosea</taxon>
        <taxon>Eumycetozoa</taxon>
        <taxon>Dictyostelia</taxon>
        <taxon>Acytosteliales</taxon>
        <taxon>Cavenderiaceae</taxon>
        <taxon>Cavenderia</taxon>
    </lineage>
</organism>
<evidence type="ECO:0000256" key="3">
    <source>
        <dbReference type="ARBA" id="ARBA00022989"/>
    </source>
</evidence>
<dbReference type="OrthoDB" id="16379at2759"/>
<dbReference type="KEGG" id="dfa:DFA_05415"/>
<dbReference type="PANTHER" id="PTHR39535">
    <property type="entry name" value="SPORULATION-DELAYING PROTEIN SDPB"/>
    <property type="match status" value="1"/>
</dbReference>
<feature type="transmembrane region" description="Helical" evidence="5">
    <location>
        <begin position="390"/>
        <end position="414"/>
    </location>
</feature>
<dbReference type="GeneID" id="14875058"/>
<keyword evidence="3 5" id="KW-1133">Transmembrane helix</keyword>
<evidence type="ECO:0000256" key="5">
    <source>
        <dbReference type="SAM" id="Phobius"/>
    </source>
</evidence>
<feature type="transmembrane region" description="Helical" evidence="5">
    <location>
        <begin position="543"/>
        <end position="563"/>
    </location>
</feature>
<feature type="transmembrane region" description="Helical" evidence="5">
    <location>
        <begin position="185"/>
        <end position="206"/>
    </location>
</feature>
<evidence type="ECO:0000313" key="7">
    <source>
        <dbReference type="EMBL" id="EGG23283.1"/>
    </source>
</evidence>